<protein>
    <submittedName>
        <fullName evidence="1">Uncharacterized protein</fullName>
    </submittedName>
</protein>
<dbReference type="RefSeq" id="WP_174673081.1">
    <property type="nucleotide sequence ID" value="NZ_CP054491.1"/>
</dbReference>
<dbReference type="KEGG" id="rev:HUE57_09730"/>
<organism evidence="1 2">
    <name type="scientific">Candidatus Reidiella endopervernicosa</name>
    <dbReference type="NCBI Taxonomy" id="2738883"/>
    <lineage>
        <taxon>Bacteria</taxon>
        <taxon>Pseudomonadati</taxon>
        <taxon>Pseudomonadota</taxon>
        <taxon>Gammaproteobacteria</taxon>
        <taxon>Candidatus Reidiella</taxon>
    </lineage>
</organism>
<keyword evidence="2" id="KW-1185">Reference proteome</keyword>
<sequence>MDAGSSLDVIDYWNLRASGWNVIPIAKQVSDSDSVKSAVREFIEENNVPYRHNPNMFHGTTILKSRSISKMILMTSWHG</sequence>
<gene>
    <name evidence="1" type="ORF">HUE57_09730</name>
</gene>
<dbReference type="AlphaFoldDB" id="A0A6N0HW22"/>
<name>A0A6N0HW22_9GAMM</name>
<accession>A0A6N0HW22</accession>
<reference evidence="1 2" key="1">
    <citation type="submission" date="2020-05" db="EMBL/GenBank/DDBJ databases">
        <title>Horizontal transmission and recombination maintain forever young bacterial symbiont genomes.</title>
        <authorList>
            <person name="Russell S.L."/>
            <person name="Pepper-Tunick E."/>
            <person name="Svedberg J."/>
            <person name="Byrne A."/>
            <person name="Ruelas Castillo J."/>
            <person name="Vollmers C."/>
            <person name="Beinart R.A."/>
            <person name="Corbett-Detig R."/>
        </authorList>
    </citation>
    <scope>NUCLEOTIDE SEQUENCE [LARGE SCALE GENOMIC DNA]</scope>
    <source>
        <strain evidence="1">Santa_Monica_outfall</strain>
    </source>
</reference>
<evidence type="ECO:0000313" key="1">
    <source>
        <dbReference type="EMBL" id="QKQ26529.1"/>
    </source>
</evidence>
<dbReference type="Proteomes" id="UP000509658">
    <property type="component" value="Chromosome"/>
</dbReference>
<dbReference type="EMBL" id="CP054491">
    <property type="protein sequence ID" value="QKQ26529.1"/>
    <property type="molecule type" value="Genomic_DNA"/>
</dbReference>
<evidence type="ECO:0000313" key="2">
    <source>
        <dbReference type="Proteomes" id="UP000509658"/>
    </source>
</evidence>
<proteinExistence type="predicted"/>